<organism evidence="1 2">
    <name type="scientific">Exidia glandulosa HHB12029</name>
    <dbReference type="NCBI Taxonomy" id="1314781"/>
    <lineage>
        <taxon>Eukaryota</taxon>
        <taxon>Fungi</taxon>
        <taxon>Dikarya</taxon>
        <taxon>Basidiomycota</taxon>
        <taxon>Agaricomycotina</taxon>
        <taxon>Agaricomycetes</taxon>
        <taxon>Auriculariales</taxon>
        <taxon>Exidiaceae</taxon>
        <taxon>Exidia</taxon>
    </lineage>
</organism>
<evidence type="ECO:0008006" key="3">
    <source>
        <dbReference type="Google" id="ProtNLM"/>
    </source>
</evidence>
<protein>
    <recommendedName>
        <fullName evidence="3">F-box domain-containing protein</fullName>
    </recommendedName>
</protein>
<proteinExistence type="predicted"/>
<gene>
    <name evidence="1" type="ORF">EXIGLDRAFT_763978</name>
</gene>
<dbReference type="SUPFAM" id="SSF52047">
    <property type="entry name" value="RNI-like"/>
    <property type="match status" value="1"/>
</dbReference>
<evidence type="ECO:0000313" key="1">
    <source>
        <dbReference type="EMBL" id="KZV97934.1"/>
    </source>
</evidence>
<dbReference type="EMBL" id="KV425924">
    <property type="protein sequence ID" value="KZV97934.1"/>
    <property type="molecule type" value="Genomic_DNA"/>
</dbReference>
<sequence>MWNAPSLRSLVREIYFSIYVENPAVDPAVDVENLLGWTAVIPPEPGLRTLYVWTNDDAGVSASVLERAPALRAVRNLRLEGPTSASLLSIPRRIESLNIVSLMRLTLPPLPHLQSLSITDPSVTIVAGSTYDHLQNLELWTATSSIEILTGLHRWAPALHTLSFPVDISISWEDIRVIVNPLQCLPPSVRVLRVCLPLALQLPFLGAIEVLHVVMDPLRHEDIHDVCELITPAAKKGSLKAVRLAGVTESQCLRKCIQDQGLGVRVEFGEVLGFSARK</sequence>
<reference evidence="1 2" key="1">
    <citation type="journal article" date="2016" name="Mol. Biol. Evol.">
        <title>Comparative Genomics of Early-Diverging Mushroom-Forming Fungi Provides Insights into the Origins of Lignocellulose Decay Capabilities.</title>
        <authorList>
            <person name="Nagy L.G."/>
            <person name="Riley R."/>
            <person name="Tritt A."/>
            <person name="Adam C."/>
            <person name="Daum C."/>
            <person name="Floudas D."/>
            <person name="Sun H."/>
            <person name="Yadav J.S."/>
            <person name="Pangilinan J."/>
            <person name="Larsson K.H."/>
            <person name="Matsuura K."/>
            <person name="Barry K."/>
            <person name="Labutti K."/>
            <person name="Kuo R."/>
            <person name="Ohm R.A."/>
            <person name="Bhattacharya S.S."/>
            <person name="Shirouzu T."/>
            <person name="Yoshinaga Y."/>
            <person name="Martin F.M."/>
            <person name="Grigoriev I.V."/>
            <person name="Hibbett D.S."/>
        </authorList>
    </citation>
    <scope>NUCLEOTIDE SEQUENCE [LARGE SCALE GENOMIC DNA]</scope>
    <source>
        <strain evidence="1 2">HHB12029</strain>
    </source>
</reference>
<dbReference type="InParanoid" id="A0A165LJK7"/>
<evidence type="ECO:0000313" key="2">
    <source>
        <dbReference type="Proteomes" id="UP000077266"/>
    </source>
</evidence>
<name>A0A165LJK7_EXIGL</name>
<accession>A0A165LJK7</accession>
<keyword evidence="2" id="KW-1185">Reference proteome</keyword>
<dbReference type="Proteomes" id="UP000077266">
    <property type="component" value="Unassembled WGS sequence"/>
</dbReference>
<dbReference type="AlphaFoldDB" id="A0A165LJK7"/>